<evidence type="ECO:0000256" key="14">
    <source>
        <dbReference type="ARBA" id="ARBA00023075"/>
    </source>
</evidence>
<evidence type="ECO:0000256" key="10">
    <source>
        <dbReference type="ARBA" id="ARBA00022967"/>
    </source>
</evidence>
<comment type="function">
    <text evidence="18">Core subunit of the mitochondrial membrane respiratory chain NADH dehydrogenase (Complex I) which catalyzes electron transfer from NADH through the respiratory chain, using ubiquinone as an electron acceptor. Essential for the catalytic activity and assembly of complex I.</text>
</comment>
<evidence type="ECO:0000313" key="20">
    <source>
        <dbReference type="EMBL" id="QAY82067.1"/>
    </source>
</evidence>
<evidence type="ECO:0000256" key="8">
    <source>
        <dbReference type="ARBA" id="ARBA00022692"/>
    </source>
</evidence>
<accession>A0A411DA30</accession>
<evidence type="ECO:0000256" key="11">
    <source>
        <dbReference type="ARBA" id="ARBA00022982"/>
    </source>
</evidence>
<evidence type="ECO:0000256" key="15">
    <source>
        <dbReference type="ARBA" id="ARBA00023128"/>
    </source>
</evidence>
<evidence type="ECO:0000256" key="6">
    <source>
        <dbReference type="ARBA" id="ARBA00022448"/>
    </source>
</evidence>
<evidence type="ECO:0000256" key="12">
    <source>
        <dbReference type="ARBA" id="ARBA00022989"/>
    </source>
</evidence>
<feature type="transmembrane region" description="Helical" evidence="18">
    <location>
        <begin position="174"/>
        <end position="191"/>
    </location>
</feature>
<keyword evidence="9 18" id="KW-0999">Mitochondrion inner membrane</keyword>
<evidence type="ECO:0000256" key="9">
    <source>
        <dbReference type="ARBA" id="ARBA00022792"/>
    </source>
</evidence>
<dbReference type="InterPro" id="IPR003917">
    <property type="entry name" value="NADH_UbQ_OxRdtase_chain2"/>
</dbReference>
<dbReference type="InterPro" id="IPR050175">
    <property type="entry name" value="Complex_I_Subunit_2"/>
</dbReference>
<evidence type="ECO:0000256" key="13">
    <source>
        <dbReference type="ARBA" id="ARBA00023027"/>
    </source>
</evidence>
<dbReference type="Pfam" id="PF00361">
    <property type="entry name" value="Proton_antipo_M"/>
    <property type="match status" value="1"/>
</dbReference>
<keyword evidence="10 18" id="KW-1278">Translocase</keyword>
<comment type="function">
    <text evidence="1">Core subunit of the mitochondrial membrane respiratory chain NADH dehydrogenase (Complex I) that is believed to belong to the minimal assembly required for catalysis. Complex I functions in the transfer of electrons from NADH to the respiratory chain. The immediate electron acceptor for the enzyme is believed to be ubiquinone.</text>
</comment>
<evidence type="ECO:0000259" key="19">
    <source>
        <dbReference type="Pfam" id="PF00361"/>
    </source>
</evidence>
<evidence type="ECO:0000256" key="4">
    <source>
        <dbReference type="ARBA" id="ARBA00012944"/>
    </source>
</evidence>
<evidence type="ECO:0000256" key="16">
    <source>
        <dbReference type="ARBA" id="ARBA00023136"/>
    </source>
</evidence>
<dbReference type="PANTHER" id="PTHR46552">
    <property type="entry name" value="NADH-UBIQUINONE OXIDOREDUCTASE CHAIN 2"/>
    <property type="match status" value="1"/>
</dbReference>
<feature type="transmembrane region" description="Helical" evidence="18">
    <location>
        <begin position="239"/>
        <end position="258"/>
    </location>
</feature>
<dbReference type="GO" id="GO:0005743">
    <property type="term" value="C:mitochondrial inner membrane"/>
    <property type="evidence" value="ECO:0007669"/>
    <property type="project" value="UniProtKB-SubCell"/>
</dbReference>
<sequence length="336" mass="39824">MLKLYKILFFNTMIMGTLISISAYSWLSMWIGLEINLLSIIPLFKSNINLYPIESILKYFIVQSLASMMILFSIIMSMNMNEFIPQNSNYWFAMILNSALMTKLGIAPFHFWFPEVAEGLNWLNNMILLTWQKLAPMILIMYNFNMTFYMSIIIIISTITGSIMGINQISLRKILVYSSITHMAWMLASMMSMKMIWTIYFIIYTLMTIMIIVMFNNLNIFYLKQLFLNFNQNKNIKMLFIYNFLSLGGLPPFIGFLPKWLTINFLINNNFYILSFFLILFTLITLYFYIRITFTTLTFNMKETTIKSTQLKKMMNTFNFFLMMSLIICLNLFYFL</sequence>
<feature type="domain" description="NADH:quinone oxidoreductase/Mrp antiporter transmembrane" evidence="19">
    <location>
        <begin position="23"/>
        <end position="285"/>
    </location>
</feature>
<feature type="transmembrane region" description="Helical" evidence="18">
    <location>
        <begin position="315"/>
        <end position="335"/>
    </location>
</feature>
<geneLocation type="mitochondrion" evidence="20"/>
<comment type="subcellular location">
    <subcellularLocation>
        <location evidence="2 18">Mitochondrion inner membrane</location>
        <topology evidence="2 18">Multi-pass membrane protein</topology>
    </subcellularLocation>
</comment>
<evidence type="ECO:0000256" key="7">
    <source>
        <dbReference type="ARBA" id="ARBA00022660"/>
    </source>
</evidence>
<proteinExistence type="inferred from homology"/>
<feature type="transmembrane region" description="Helical" evidence="18">
    <location>
        <begin position="90"/>
        <end position="113"/>
    </location>
</feature>
<keyword evidence="15 18" id="KW-0496">Mitochondrion</keyword>
<feature type="transmembrane region" description="Helical" evidence="18">
    <location>
        <begin position="270"/>
        <end position="294"/>
    </location>
</feature>
<dbReference type="EC" id="7.1.1.2" evidence="4 18"/>
<evidence type="ECO:0000256" key="1">
    <source>
        <dbReference type="ARBA" id="ARBA00003257"/>
    </source>
</evidence>
<dbReference type="AlphaFoldDB" id="A0A411DA30"/>
<keyword evidence="7 18" id="KW-0679">Respiratory chain</keyword>
<comment type="catalytic activity">
    <reaction evidence="17 18">
        <text>a ubiquinone + NADH + 5 H(+)(in) = a ubiquinol + NAD(+) + 4 H(+)(out)</text>
        <dbReference type="Rhea" id="RHEA:29091"/>
        <dbReference type="Rhea" id="RHEA-COMP:9565"/>
        <dbReference type="Rhea" id="RHEA-COMP:9566"/>
        <dbReference type="ChEBI" id="CHEBI:15378"/>
        <dbReference type="ChEBI" id="CHEBI:16389"/>
        <dbReference type="ChEBI" id="CHEBI:17976"/>
        <dbReference type="ChEBI" id="CHEBI:57540"/>
        <dbReference type="ChEBI" id="CHEBI:57945"/>
        <dbReference type="EC" id="7.1.1.2"/>
    </reaction>
</comment>
<keyword evidence="14 18" id="KW-0830">Ubiquinone</keyword>
<gene>
    <name evidence="20" type="primary">ND2</name>
</gene>
<name>A0A411DA30_9CUCU</name>
<evidence type="ECO:0000256" key="5">
    <source>
        <dbReference type="ARBA" id="ARBA00021008"/>
    </source>
</evidence>
<evidence type="ECO:0000256" key="18">
    <source>
        <dbReference type="RuleBase" id="RU003403"/>
    </source>
</evidence>
<feature type="transmembrane region" description="Helical" evidence="18">
    <location>
        <begin position="56"/>
        <end position="78"/>
    </location>
</feature>
<keyword evidence="13 18" id="KW-0520">NAD</keyword>
<dbReference type="PANTHER" id="PTHR46552:SF1">
    <property type="entry name" value="NADH-UBIQUINONE OXIDOREDUCTASE CHAIN 2"/>
    <property type="match status" value="1"/>
</dbReference>
<evidence type="ECO:0000256" key="17">
    <source>
        <dbReference type="ARBA" id="ARBA00049551"/>
    </source>
</evidence>
<keyword evidence="12 18" id="KW-1133">Transmembrane helix</keyword>
<protein>
    <recommendedName>
        <fullName evidence="5 18">NADH-ubiquinone oxidoreductase chain 2</fullName>
        <ecNumber evidence="4 18">7.1.1.2</ecNumber>
    </recommendedName>
</protein>
<comment type="similarity">
    <text evidence="3 18">Belongs to the complex I subunit 2 family.</text>
</comment>
<keyword evidence="8 18" id="KW-0812">Transmembrane</keyword>
<reference evidence="20" key="1">
    <citation type="submission" date="2017-09" db="EMBL/GenBank/DDBJ databases">
        <title>The phylogeny of Galerucinae (Coleoptera: Chrysomelidae) and the performance of mitochondrial genomes in phylogenetic inference compared to nuclear rRNA genes.</title>
        <authorList>
            <person name="Nie R.E."/>
            <person name="Breeschoten T."/>
            <person name="Timmermans M.J.T.N."/>
            <person name="Nadein K."/>
            <person name="Xue H.J."/>
            <person name="Bai M."/>
            <person name="Huang Y."/>
            <person name="Yang X.Ke."/>
            <person name="Vogler A.P."/>
        </authorList>
    </citation>
    <scope>NUCLEOTIDE SEQUENCE</scope>
</reference>
<dbReference type="PRINTS" id="PR01436">
    <property type="entry name" value="NADHDHGNASE2"/>
</dbReference>
<feature type="transmembrane region" description="Helical" evidence="18">
    <location>
        <begin position="197"/>
        <end position="218"/>
    </location>
</feature>
<keyword evidence="6" id="KW-0813">Transport</keyword>
<evidence type="ECO:0000256" key="2">
    <source>
        <dbReference type="ARBA" id="ARBA00004448"/>
    </source>
</evidence>
<feature type="transmembrane region" description="Helical" evidence="18">
    <location>
        <begin position="7"/>
        <end position="27"/>
    </location>
</feature>
<organism evidence="20">
    <name type="scientific">Hyphasis sp. REN-2018</name>
    <dbReference type="NCBI Taxonomy" id="2506507"/>
    <lineage>
        <taxon>Eukaryota</taxon>
        <taxon>Metazoa</taxon>
        <taxon>Ecdysozoa</taxon>
        <taxon>Arthropoda</taxon>
        <taxon>Hexapoda</taxon>
        <taxon>Insecta</taxon>
        <taxon>Pterygota</taxon>
        <taxon>Neoptera</taxon>
        <taxon>Endopterygota</taxon>
        <taxon>Coleoptera</taxon>
        <taxon>Polyphaga</taxon>
        <taxon>Cucujiformia</taxon>
        <taxon>Chrysomeloidea</taxon>
        <taxon>Chrysomelidae</taxon>
        <taxon>Galerucinae</taxon>
        <taxon>Alticini</taxon>
        <taxon>Oedionychina</taxon>
        <taxon>Hyphasis</taxon>
    </lineage>
</organism>
<dbReference type="GO" id="GO:0006120">
    <property type="term" value="P:mitochondrial electron transport, NADH to ubiquinone"/>
    <property type="evidence" value="ECO:0007669"/>
    <property type="project" value="InterPro"/>
</dbReference>
<evidence type="ECO:0000256" key="3">
    <source>
        <dbReference type="ARBA" id="ARBA00007012"/>
    </source>
</evidence>
<dbReference type="InterPro" id="IPR001750">
    <property type="entry name" value="ND/Mrp_TM"/>
</dbReference>
<keyword evidence="16 18" id="KW-0472">Membrane</keyword>
<dbReference type="GO" id="GO:0008137">
    <property type="term" value="F:NADH dehydrogenase (ubiquinone) activity"/>
    <property type="evidence" value="ECO:0007669"/>
    <property type="project" value="UniProtKB-EC"/>
</dbReference>
<keyword evidence="11 18" id="KW-0249">Electron transport</keyword>
<dbReference type="EMBL" id="MG021088">
    <property type="protein sequence ID" value="QAY82067.1"/>
    <property type="molecule type" value="Genomic_DNA"/>
</dbReference>